<keyword evidence="5 10" id="KW-1133">Transmembrane helix</keyword>
<evidence type="ECO:0000256" key="10">
    <source>
        <dbReference type="SAM" id="Phobius"/>
    </source>
</evidence>
<feature type="transmembrane region" description="Helical" evidence="10">
    <location>
        <begin position="15"/>
        <end position="34"/>
    </location>
</feature>
<feature type="transmembrane region" description="Helical" evidence="10">
    <location>
        <begin position="73"/>
        <end position="94"/>
    </location>
</feature>
<feature type="compositionally biased region" description="Low complexity" evidence="9">
    <location>
        <begin position="605"/>
        <end position="617"/>
    </location>
</feature>
<dbReference type="InterPro" id="IPR020966">
    <property type="entry name" value="ALMT"/>
</dbReference>
<keyword evidence="4 10" id="KW-0812">Transmembrane</keyword>
<accession>A0A1D2A9K8</accession>
<dbReference type="GO" id="GO:0015743">
    <property type="term" value="P:malate transport"/>
    <property type="evidence" value="ECO:0007669"/>
    <property type="project" value="InterPro"/>
</dbReference>
<dbReference type="EMBL" id="GDKF01002754">
    <property type="protein sequence ID" value="JAT75868.1"/>
    <property type="molecule type" value="Transcribed_RNA"/>
</dbReference>
<gene>
    <name evidence="11" type="ORF">g.29177</name>
</gene>
<keyword evidence="3" id="KW-0813">Transport</keyword>
<feature type="transmembrane region" description="Helical" evidence="10">
    <location>
        <begin position="151"/>
        <end position="173"/>
    </location>
</feature>
<comment type="similarity">
    <text evidence="2">Belongs to the aromatic acid exporter (TC 2.A.85) family.</text>
</comment>
<keyword evidence="6" id="KW-0406">Ion transport</keyword>
<feature type="transmembrane region" description="Helical" evidence="10">
    <location>
        <begin position="46"/>
        <end position="67"/>
    </location>
</feature>
<evidence type="ECO:0000256" key="4">
    <source>
        <dbReference type="ARBA" id="ARBA00022692"/>
    </source>
</evidence>
<keyword evidence="7 10" id="KW-0472">Membrane</keyword>
<feature type="compositionally biased region" description="Low complexity" evidence="9">
    <location>
        <begin position="489"/>
        <end position="522"/>
    </location>
</feature>
<dbReference type="GO" id="GO:0016020">
    <property type="term" value="C:membrane"/>
    <property type="evidence" value="ECO:0007669"/>
    <property type="project" value="UniProtKB-SubCell"/>
</dbReference>
<organism evidence="11">
    <name type="scientific">Auxenochlorella protothecoides</name>
    <name type="common">Green microalga</name>
    <name type="synonym">Chlorella protothecoides</name>
    <dbReference type="NCBI Taxonomy" id="3075"/>
    <lineage>
        <taxon>Eukaryota</taxon>
        <taxon>Viridiplantae</taxon>
        <taxon>Chlorophyta</taxon>
        <taxon>core chlorophytes</taxon>
        <taxon>Trebouxiophyceae</taxon>
        <taxon>Chlorellales</taxon>
        <taxon>Chlorellaceae</taxon>
        <taxon>Auxenochlorella</taxon>
    </lineage>
</organism>
<feature type="compositionally biased region" description="Basic and acidic residues" evidence="9">
    <location>
        <begin position="466"/>
        <end position="481"/>
    </location>
</feature>
<feature type="transmembrane region" description="Helical" evidence="10">
    <location>
        <begin position="101"/>
        <end position="121"/>
    </location>
</feature>
<feature type="compositionally biased region" description="Low complexity" evidence="9">
    <location>
        <begin position="551"/>
        <end position="560"/>
    </location>
</feature>
<evidence type="ECO:0000256" key="1">
    <source>
        <dbReference type="ARBA" id="ARBA00004141"/>
    </source>
</evidence>
<feature type="compositionally biased region" description="Low complexity" evidence="9">
    <location>
        <begin position="581"/>
        <end position="591"/>
    </location>
</feature>
<evidence type="ECO:0000256" key="5">
    <source>
        <dbReference type="ARBA" id="ARBA00022989"/>
    </source>
</evidence>
<name>A0A1D2A9K8_AUXPR</name>
<feature type="transmembrane region" description="Helical" evidence="10">
    <location>
        <begin position="127"/>
        <end position="144"/>
    </location>
</feature>
<reference evidence="11" key="1">
    <citation type="submission" date="2015-08" db="EMBL/GenBank/DDBJ databases">
        <authorList>
            <person name="Babu N.S."/>
            <person name="Beckwith C.J."/>
            <person name="Beseler K.G."/>
            <person name="Brison A."/>
            <person name="Carone J.V."/>
            <person name="Caskin T.P."/>
            <person name="Diamond M."/>
            <person name="Durham M.E."/>
            <person name="Foxe J.M."/>
            <person name="Go M."/>
            <person name="Henderson B.A."/>
            <person name="Jones I.B."/>
            <person name="McGettigan J.A."/>
            <person name="Micheletti S.J."/>
            <person name="Nasrallah M.E."/>
            <person name="Ortiz D."/>
            <person name="Piller C.R."/>
            <person name="Privatt S.R."/>
            <person name="Schneider S.L."/>
            <person name="Sharp S."/>
            <person name="Smith T.C."/>
            <person name="Stanton J.D."/>
            <person name="Ullery H.E."/>
            <person name="Wilson R.J."/>
            <person name="Serrano M.G."/>
            <person name="Buck G."/>
            <person name="Lee V."/>
            <person name="Wang Y."/>
            <person name="Carvalho R."/>
            <person name="Voegtly L."/>
            <person name="Shi R."/>
            <person name="Duckworth R."/>
            <person name="Johnson A."/>
            <person name="Loviza R."/>
            <person name="Walstead R."/>
            <person name="Shah Z."/>
            <person name="Kiflezghi M."/>
            <person name="Wade K."/>
            <person name="Ball S.L."/>
            <person name="Bradley K.W."/>
            <person name="Asai D.J."/>
            <person name="Bowman C.A."/>
            <person name="Russell D.A."/>
            <person name="Pope W.H."/>
            <person name="Jacobs-Sera D."/>
            <person name="Hendrix R.W."/>
            <person name="Hatfull G.F."/>
        </authorList>
    </citation>
    <scope>NUCLEOTIDE SEQUENCE</scope>
</reference>
<evidence type="ECO:0000256" key="7">
    <source>
        <dbReference type="ARBA" id="ARBA00023136"/>
    </source>
</evidence>
<evidence type="ECO:0000256" key="6">
    <source>
        <dbReference type="ARBA" id="ARBA00023065"/>
    </source>
</evidence>
<dbReference type="GO" id="GO:0034220">
    <property type="term" value="P:monoatomic ion transmembrane transport"/>
    <property type="evidence" value="ECO:0007669"/>
    <property type="project" value="UniProtKB-KW"/>
</dbReference>
<dbReference type="Pfam" id="PF11744">
    <property type="entry name" value="ALMT"/>
    <property type="match status" value="1"/>
</dbReference>
<sequence length="798" mass="83691">MLARRSTLPEQYRRAIRLAVGICIPCIVGLGVLGRELPRKREFTQACLWCAITMAVVNAPLLGKAATTGMERALGTILGGFSGFLVFQIGELFWNEQTDGMVLTVGACVVSFVAILVGHKLKLDTSARLYIITFLLVIFGADRGSDAGLLAWNRVCGILAGVVLILILSILVFPKSASIECIRNVETALESLKELNSLAWTSYILGPELGEASVDQHPLPWSNKGYMSIGAEDVEAQVPGSAAAAAARAAAEDAFESKVEKVVTSVYQSCFKLMDNMVLADAEWYVGSYAGRPFFAPDLPLCLATKTQMPLEELAAVGVGIRRVARLLSQLINTLGYGFRAELQEMLGEQFPEEMMRKLGLSCQAVTKEMTNAFPFSPAIMPGPLVAFVSTVASLVSTSDMQRRQIIRALKKYRTQRPDRLGWDRLVDAMLSHRSYRPPGSQGEEQVDVAGAQSAPAQVSPFMRALRRDSPPKAPRPKEGAEGVGAGAAGPTTGQSAGAAGPTTGQSAGAAGPTTGQSAGAARRGSLPRVPEEERAAEGEAPGQDRASSSEAGVKGAEAPGAEEEEGARTAGSLQLAEGTAPPASAFAPSSDEGWRGEEGQEAEPSSSLLFRLSLPRAPSPEPAGASESGLRAPLISKEPGQPGPGAGAPPLPLPHSSGSPKLVDWARARVGSLSERLPSSRLSVHSGGAGSTAAEANAIGRSSLRAAAAAESSPGLAALLGPVSGLGERGKGPTARQLAALNGGAADPRLHVFLFPETPEGRVAQVRWYSFQYLLEEVTEELSALQHALNDTLAKLP</sequence>
<dbReference type="PANTHER" id="PTHR31086">
    <property type="entry name" value="ALUMINUM-ACTIVATED MALATE TRANSPORTER 10"/>
    <property type="match status" value="1"/>
</dbReference>
<protein>
    <submittedName>
        <fullName evidence="11">Uncharacterized protein</fullName>
    </submittedName>
</protein>
<comment type="subcellular location">
    <subcellularLocation>
        <location evidence="1">Membrane</location>
        <topology evidence="1">Multi-pass membrane protein</topology>
    </subcellularLocation>
</comment>
<evidence type="ECO:0000256" key="8">
    <source>
        <dbReference type="ARBA" id="ARBA00023303"/>
    </source>
</evidence>
<proteinExistence type="inferred from homology"/>
<dbReference type="AlphaFoldDB" id="A0A1D2A9K8"/>
<keyword evidence="8" id="KW-0407">Ion channel</keyword>
<evidence type="ECO:0000256" key="2">
    <source>
        <dbReference type="ARBA" id="ARBA00007079"/>
    </source>
</evidence>
<evidence type="ECO:0000256" key="9">
    <source>
        <dbReference type="SAM" id="MobiDB-lite"/>
    </source>
</evidence>
<evidence type="ECO:0000256" key="3">
    <source>
        <dbReference type="ARBA" id="ARBA00022448"/>
    </source>
</evidence>
<feature type="region of interest" description="Disordered" evidence="9">
    <location>
        <begin position="434"/>
        <end position="661"/>
    </location>
</feature>
<evidence type="ECO:0000313" key="11">
    <source>
        <dbReference type="EMBL" id="JAT75868.1"/>
    </source>
</evidence>